<organism evidence="2 3">
    <name type="scientific">Paraglaciecola hydrolytica</name>
    <dbReference type="NCBI Taxonomy" id="1799789"/>
    <lineage>
        <taxon>Bacteria</taxon>
        <taxon>Pseudomonadati</taxon>
        <taxon>Pseudomonadota</taxon>
        <taxon>Gammaproteobacteria</taxon>
        <taxon>Alteromonadales</taxon>
        <taxon>Alteromonadaceae</taxon>
        <taxon>Paraglaciecola</taxon>
    </lineage>
</organism>
<reference evidence="3" key="1">
    <citation type="submission" date="2016-02" db="EMBL/GenBank/DDBJ databases">
        <authorList>
            <person name="Schultz-Johansen M."/>
            <person name="Glaring M.A."/>
            <person name="Bech P.K."/>
            <person name="Stougaard P."/>
        </authorList>
    </citation>
    <scope>NUCLEOTIDE SEQUENCE [LARGE SCALE GENOMIC DNA]</scope>
    <source>
        <strain evidence="3">S66</strain>
    </source>
</reference>
<dbReference type="Gene3D" id="3.40.50.300">
    <property type="entry name" value="P-loop containing nucleotide triphosphate hydrolases"/>
    <property type="match status" value="1"/>
</dbReference>
<evidence type="ECO:0008006" key="4">
    <source>
        <dbReference type="Google" id="ProtNLM"/>
    </source>
</evidence>
<name>A0A135ZZH1_9ALTE</name>
<dbReference type="AlphaFoldDB" id="A0A135ZZH1"/>
<dbReference type="InterPro" id="IPR027417">
    <property type="entry name" value="P-loop_NTPase"/>
</dbReference>
<accession>A0A135ZZH1</accession>
<protein>
    <recommendedName>
        <fullName evidence="4">Rad50/SbcC-type AAA domain-containing protein</fullName>
    </recommendedName>
</protein>
<evidence type="ECO:0000256" key="1">
    <source>
        <dbReference type="SAM" id="Coils"/>
    </source>
</evidence>
<comment type="caution">
    <text evidence="2">The sequence shown here is derived from an EMBL/GenBank/DDBJ whole genome shotgun (WGS) entry which is preliminary data.</text>
</comment>
<dbReference type="STRING" id="1799789.AX660_18665"/>
<dbReference type="EMBL" id="LSNE01000007">
    <property type="protein sequence ID" value="KXI28385.1"/>
    <property type="molecule type" value="Genomic_DNA"/>
</dbReference>
<proteinExistence type="predicted"/>
<dbReference type="SUPFAM" id="SSF52540">
    <property type="entry name" value="P-loop containing nucleoside triphosphate hydrolases"/>
    <property type="match status" value="2"/>
</dbReference>
<dbReference type="OrthoDB" id="6637274at2"/>
<dbReference type="Proteomes" id="UP000070299">
    <property type="component" value="Unassembled WGS sequence"/>
</dbReference>
<sequence length="590" mass="67028">MKLVSLTVIGRGVTGWGTEELFFAKSITQLYGANGSGKTPLVQTIAFCLGYSCIFRDDIYSHCQCAKLKVFIKSKPYELERKYSSDFEVLVKEPTGTKQTFFKEGDYSRFLFELLGYEFPQLVTNSNSFTHPYLSTILPLFYLDQDIGYGDFYNSPGSNFIKDQFIESVRLSINMPAKNSFDQRKSAIDAKKLVEKADQKVHRFKAIYEDTLKGTDIGSVSVQEIDNQIESLKSKINKIKSSQNLKLDATDSIDKLISSKMSQIRELQQEISFLESKCSSISSIRSEIEVEINTLSLNEEAKRIFMSFSEICSVDGCGLFLGSSESYGKNLLYLKDQIKDLVFNAESSELKIKILKNELQAHFDDIDRLNLARENTEKDEGLSALVEAIHMTLAEIISLEIKKREIENLSEIEEKYLAAERERDIALNRQDSLSSSPNKSSLGLIRFKSNLTQSISTWIKTINTKNVPDDVNLLDEFKATFGGEKLSAFKGSTKLRVVLSYHAALFEEIIKCNKRGIRFLILDTPRQHDISAEDLNQFIKALKILADKEDIQIVFSTTEYKYKKGANDIDWVPKYDDPSFDQTMYLGKTN</sequence>
<keyword evidence="3" id="KW-1185">Reference proteome</keyword>
<gene>
    <name evidence="2" type="ORF">AX660_18665</name>
</gene>
<keyword evidence="1" id="KW-0175">Coiled coil</keyword>
<feature type="coiled-coil region" evidence="1">
    <location>
        <begin position="222"/>
        <end position="277"/>
    </location>
</feature>
<evidence type="ECO:0000313" key="2">
    <source>
        <dbReference type="EMBL" id="KXI28385.1"/>
    </source>
</evidence>
<feature type="coiled-coil region" evidence="1">
    <location>
        <begin position="402"/>
        <end position="429"/>
    </location>
</feature>
<evidence type="ECO:0000313" key="3">
    <source>
        <dbReference type="Proteomes" id="UP000070299"/>
    </source>
</evidence>
<dbReference type="RefSeq" id="WP_068378624.1">
    <property type="nucleotide sequence ID" value="NZ_LSNE01000007.1"/>
</dbReference>